<organism evidence="1 2">
    <name type="scientific">Araneus ventricosus</name>
    <name type="common">Orbweaver spider</name>
    <name type="synonym">Epeira ventricosa</name>
    <dbReference type="NCBI Taxonomy" id="182803"/>
    <lineage>
        <taxon>Eukaryota</taxon>
        <taxon>Metazoa</taxon>
        <taxon>Ecdysozoa</taxon>
        <taxon>Arthropoda</taxon>
        <taxon>Chelicerata</taxon>
        <taxon>Arachnida</taxon>
        <taxon>Araneae</taxon>
        <taxon>Araneomorphae</taxon>
        <taxon>Entelegynae</taxon>
        <taxon>Araneoidea</taxon>
        <taxon>Araneidae</taxon>
        <taxon>Araneus</taxon>
    </lineage>
</organism>
<evidence type="ECO:0008006" key="3">
    <source>
        <dbReference type="Google" id="ProtNLM"/>
    </source>
</evidence>
<proteinExistence type="predicted"/>
<dbReference type="EMBL" id="BGPR01002635">
    <property type="protein sequence ID" value="GBM76615.1"/>
    <property type="molecule type" value="Genomic_DNA"/>
</dbReference>
<evidence type="ECO:0000313" key="2">
    <source>
        <dbReference type="Proteomes" id="UP000499080"/>
    </source>
</evidence>
<evidence type="ECO:0000313" key="1">
    <source>
        <dbReference type="EMBL" id="GBM76615.1"/>
    </source>
</evidence>
<accession>A0A4Y2IG27</accession>
<dbReference type="OrthoDB" id="6775274at2759"/>
<dbReference type="Proteomes" id="UP000499080">
    <property type="component" value="Unassembled WGS sequence"/>
</dbReference>
<keyword evidence="2" id="KW-1185">Reference proteome</keyword>
<protein>
    <recommendedName>
        <fullName evidence="3">RNase H type-1 domain-containing protein</fullName>
    </recommendedName>
</protein>
<gene>
    <name evidence="1" type="ORF">AVEN_196752_1</name>
</gene>
<name>A0A4Y2IG27_ARAVE</name>
<comment type="caution">
    <text evidence="1">The sequence shown here is derived from an EMBL/GenBank/DDBJ whole genome shotgun (WGS) entry which is preliminary data.</text>
</comment>
<reference evidence="1 2" key="1">
    <citation type="journal article" date="2019" name="Sci. Rep.">
        <title>Orb-weaving spider Araneus ventricosus genome elucidates the spidroin gene catalogue.</title>
        <authorList>
            <person name="Kono N."/>
            <person name="Nakamura H."/>
            <person name="Ohtoshi R."/>
            <person name="Moran D.A.P."/>
            <person name="Shinohara A."/>
            <person name="Yoshida Y."/>
            <person name="Fujiwara M."/>
            <person name="Mori M."/>
            <person name="Tomita M."/>
            <person name="Arakawa K."/>
        </authorList>
    </citation>
    <scope>NUCLEOTIDE SEQUENCE [LARGE SCALE GENOMIC DNA]</scope>
</reference>
<sequence>MNEDSTLECCEVLSDDNIVSRVTCGSEETKNFEECPASDEENLVTHQKLSLGDALVRTEALLNYLEQEDESMPADKMILRNLRSIIRRRVNEKQKQLLLFHSSQNSEWTAQSHKAHIGIAGNEAADKAAKEASNKPSIDLHLGLTERSLKTLFKQKLLEKWQSSWEDPNNNKGRYTFVLFPRVSKSRYIYNRYIIQAATNHGLCPFYLRRFNIKACTCRCGEDTSDNILHFIQHCPLLCHLRFHINPTHSTLHITNNSLTSKELVSIRNFVQERENDIFQLED</sequence>
<dbReference type="AlphaFoldDB" id="A0A4Y2IG27"/>